<name>A0A1W6JXH1_9CREN</name>
<accession>A0A1W6JXH1</accession>
<protein>
    <submittedName>
        <fullName evidence="1">Uncharacterized protein</fullName>
    </submittedName>
</protein>
<dbReference type="KEGG" id="aman:B6F84_02240"/>
<evidence type="ECO:0000313" key="2">
    <source>
        <dbReference type="Proteomes" id="UP000193404"/>
    </source>
</evidence>
<sequence length="218" mass="25768">MTEWIKEFNIKLICDLKNLDFYCNSKGHVIEVHLNDNNCNVRLFSSNYRLSFSNDRLFDFNNLDVKKGNDARNELVNLLSPLKNDILEELETTKLRYDIPTSVTEDFVNMFNGDAIDLRKILDFNVNYLEYDLGRDFVKNDPKFATEKRLKLALGIQNKYIKTINWIDSKKIDILFSTDNESWTENLNETKNLITNFHTLDRKYTDIKKYLENLINSL</sequence>
<dbReference type="STRING" id="282676.B6F84_02240"/>
<keyword evidence="2" id="KW-1185">Reference proteome</keyword>
<dbReference type="AlphaFoldDB" id="A0A1W6JXH1"/>
<dbReference type="RefSeq" id="WP_148690718.1">
    <property type="nucleotide sequence ID" value="NZ_CP020477.1"/>
</dbReference>
<reference evidence="1 2" key="1">
    <citation type="submission" date="2017-03" db="EMBL/GenBank/DDBJ databases">
        <title>Sulfur activation and transportation mechanism of thermophilic Archaea Acidianus manzaensis YN-25.</title>
        <authorList>
            <person name="Ma Y."/>
            <person name="Yang Y."/>
            <person name="Xia J."/>
        </authorList>
    </citation>
    <scope>NUCLEOTIDE SEQUENCE [LARGE SCALE GENOMIC DNA]</scope>
    <source>
        <strain evidence="1 2">YN-25</strain>
    </source>
</reference>
<organism evidence="1 2">
    <name type="scientific">Acidianus manzaensis</name>
    <dbReference type="NCBI Taxonomy" id="282676"/>
    <lineage>
        <taxon>Archaea</taxon>
        <taxon>Thermoproteota</taxon>
        <taxon>Thermoprotei</taxon>
        <taxon>Sulfolobales</taxon>
        <taxon>Sulfolobaceae</taxon>
        <taxon>Acidianus</taxon>
    </lineage>
</organism>
<dbReference type="OrthoDB" id="38965at2157"/>
<dbReference type="GeneID" id="41589701"/>
<gene>
    <name evidence="1" type="ORF">B6F84_02240</name>
</gene>
<dbReference type="EMBL" id="CP020477">
    <property type="protein sequence ID" value="ARM74963.1"/>
    <property type="molecule type" value="Genomic_DNA"/>
</dbReference>
<evidence type="ECO:0000313" key="1">
    <source>
        <dbReference type="EMBL" id="ARM74963.1"/>
    </source>
</evidence>
<dbReference type="Proteomes" id="UP000193404">
    <property type="component" value="Chromosome"/>
</dbReference>
<proteinExistence type="predicted"/>